<gene>
    <name evidence="1" type="ORF">BN9_059120</name>
</gene>
<sequence>MGNQSSHTKELGRQPNDKEIMILYRLQKLLYTRLLQSPQVYLITSIPSLIEIRANKRILEMESGFLFL</sequence>
<evidence type="ECO:0000313" key="2">
    <source>
        <dbReference type="Proteomes" id="UP000053237"/>
    </source>
</evidence>
<proteinExistence type="predicted"/>
<dbReference type="Proteomes" id="UP000053237">
    <property type="component" value="Unassembled WGS sequence"/>
</dbReference>
<evidence type="ECO:0000313" key="1">
    <source>
        <dbReference type="EMBL" id="CCI45065.1"/>
    </source>
</evidence>
<organism evidence="1 2">
    <name type="scientific">Albugo candida</name>
    <dbReference type="NCBI Taxonomy" id="65357"/>
    <lineage>
        <taxon>Eukaryota</taxon>
        <taxon>Sar</taxon>
        <taxon>Stramenopiles</taxon>
        <taxon>Oomycota</taxon>
        <taxon>Peronosporomycetes</taxon>
        <taxon>Albuginales</taxon>
        <taxon>Albuginaceae</taxon>
        <taxon>Albugo</taxon>
    </lineage>
</organism>
<accession>A0A024GEW2</accession>
<protein>
    <submittedName>
        <fullName evidence="1">Uncharacterized protein</fullName>
    </submittedName>
</protein>
<dbReference type="OrthoDB" id="58015at2759"/>
<dbReference type="EMBL" id="CAIX01000087">
    <property type="protein sequence ID" value="CCI45065.1"/>
    <property type="molecule type" value="Genomic_DNA"/>
</dbReference>
<comment type="caution">
    <text evidence="1">The sequence shown here is derived from an EMBL/GenBank/DDBJ whole genome shotgun (WGS) entry which is preliminary data.</text>
</comment>
<name>A0A024GEW2_9STRA</name>
<dbReference type="AlphaFoldDB" id="A0A024GEW2"/>
<reference evidence="1 2" key="1">
    <citation type="submission" date="2012-05" db="EMBL/GenBank/DDBJ databases">
        <title>Recombination and specialization in a pathogen metapopulation.</title>
        <authorList>
            <person name="Gardiner A."/>
            <person name="Kemen E."/>
            <person name="Schultz-Larsen T."/>
            <person name="MacLean D."/>
            <person name="Van Oosterhout C."/>
            <person name="Jones J.D.G."/>
        </authorList>
    </citation>
    <scope>NUCLEOTIDE SEQUENCE [LARGE SCALE GENOMIC DNA]</scope>
    <source>
        <strain evidence="1 2">Ac Nc2</strain>
    </source>
</reference>
<keyword evidence="2" id="KW-1185">Reference proteome</keyword>
<dbReference type="InParanoid" id="A0A024GEW2"/>